<dbReference type="EMBL" id="ML120511">
    <property type="protein sequence ID" value="RPA90901.1"/>
    <property type="molecule type" value="Genomic_DNA"/>
</dbReference>
<evidence type="ECO:0000256" key="1">
    <source>
        <dbReference type="SAM" id="MobiDB-lite"/>
    </source>
</evidence>
<accession>A0A3N4J2W2</accession>
<keyword evidence="4" id="KW-1185">Reference proteome</keyword>
<dbReference type="OrthoDB" id="4150221at2759"/>
<dbReference type="Pfam" id="PF25318">
    <property type="entry name" value="WHD_GDS1"/>
    <property type="match status" value="1"/>
</dbReference>
<dbReference type="STRING" id="1336337.A0A3N4J2W2"/>
<feature type="domain" description="GDS1 winged helix" evidence="2">
    <location>
        <begin position="72"/>
        <end position="169"/>
    </location>
</feature>
<evidence type="ECO:0000313" key="3">
    <source>
        <dbReference type="EMBL" id="RPA90901.1"/>
    </source>
</evidence>
<feature type="region of interest" description="Disordered" evidence="1">
    <location>
        <begin position="346"/>
        <end position="427"/>
    </location>
</feature>
<protein>
    <recommendedName>
        <fullName evidence="2">GDS1 winged helix domain-containing protein</fullName>
    </recommendedName>
</protein>
<feature type="compositionally biased region" description="Low complexity" evidence="1">
    <location>
        <begin position="231"/>
        <end position="256"/>
    </location>
</feature>
<evidence type="ECO:0000259" key="2">
    <source>
        <dbReference type="Pfam" id="PF25318"/>
    </source>
</evidence>
<feature type="region of interest" description="Disordered" evidence="1">
    <location>
        <begin position="171"/>
        <end position="312"/>
    </location>
</feature>
<name>A0A3N4J2W2_9PEZI</name>
<feature type="compositionally biased region" description="Acidic residues" evidence="1">
    <location>
        <begin position="416"/>
        <end position="427"/>
    </location>
</feature>
<feature type="compositionally biased region" description="Low complexity" evidence="1">
    <location>
        <begin position="178"/>
        <end position="190"/>
    </location>
</feature>
<reference evidence="3 4" key="1">
    <citation type="journal article" date="2018" name="Nat. Ecol. Evol.">
        <title>Pezizomycetes genomes reveal the molecular basis of ectomycorrhizal truffle lifestyle.</title>
        <authorList>
            <person name="Murat C."/>
            <person name="Payen T."/>
            <person name="Noel B."/>
            <person name="Kuo A."/>
            <person name="Morin E."/>
            <person name="Chen J."/>
            <person name="Kohler A."/>
            <person name="Krizsan K."/>
            <person name="Balestrini R."/>
            <person name="Da Silva C."/>
            <person name="Montanini B."/>
            <person name="Hainaut M."/>
            <person name="Levati E."/>
            <person name="Barry K.W."/>
            <person name="Belfiori B."/>
            <person name="Cichocki N."/>
            <person name="Clum A."/>
            <person name="Dockter R.B."/>
            <person name="Fauchery L."/>
            <person name="Guy J."/>
            <person name="Iotti M."/>
            <person name="Le Tacon F."/>
            <person name="Lindquist E.A."/>
            <person name="Lipzen A."/>
            <person name="Malagnac F."/>
            <person name="Mello A."/>
            <person name="Molinier V."/>
            <person name="Miyauchi S."/>
            <person name="Poulain J."/>
            <person name="Riccioni C."/>
            <person name="Rubini A."/>
            <person name="Sitrit Y."/>
            <person name="Splivallo R."/>
            <person name="Traeger S."/>
            <person name="Wang M."/>
            <person name="Zifcakova L."/>
            <person name="Wipf D."/>
            <person name="Zambonelli A."/>
            <person name="Paolocci F."/>
            <person name="Nowrousian M."/>
            <person name="Ottonello S."/>
            <person name="Baldrian P."/>
            <person name="Spatafora J.W."/>
            <person name="Henrissat B."/>
            <person name="Nagy L.G."/>
            <person name="Aury J.M."/>
            <person name="Wincker P."/>
            <person name="Grigoriev I.V."/>
            <person name="Bonfante P."/>
            <person name="Martin F.M."/>
        </authorList>
    </citation>
    <scope>NUCLEOTIDE SEQUENCE [LARGE SCALE GENOMIC DNA]</scope>
    <source>
        <strain evidence="3 4">120613-1</strain>
    </source>
</reference>
<gene>
    <name evidence="3" type="ORF">L873DRAFT_1716289</name>
</gene>
<organism evidence="3 4">
    <name type="scientific">Choiromyces venosus 120613-1</name>
    <dbReference type="NCBI Taxonomy" id="1336337"/>
    <lineage>
        <taxon>Eukaryota</taxon>
        <taxon>Fungi</taxon>
        <taxon>Dikarya</taxon>
        <taxon>Ascomycota</taxon>
        <taxon>Pezizomycotina</taxon>
        <taxon>Pezizomycetes</taxon>
        <taxon>Pezizales</taxon>
        <taxon>Tuberaceae</taxon>
        <taxon>Choiromyces</taxon>
    </lineage>
</organism>
<feature type="region of interest" description="Disordered" evidence="1">
    <location>
        <begin position="1"/>
        <end position="69"/>
    </location>
</feature>
<feature type="compositionally biased region" description="Basic and acidic residues" evidence="1">
    <location>
        <begin position="365"/>
        <end position="393"/>
    </location>
</feature>
<dbReference type="AlphaFoldDB" id="A0A3N4J2W2"/>
<sequence>MVYNTRRKSLSLPSLGIHLPQSSRSSPSSFTIKSEPPQKRVKRDHSPLSAGGYDTTSRNNLPPSPPPECRISHEGINDEIVSGVVDVLERSGNRPHTVKELAAVLAPVLEVVENSANPHAIISSRLNTYLKRPSSSSSSASSQCILSKELITIHPKRIYFYLSAIPHQPIPNSHPQRSVVSPTPTTPSTSDTEEPDVEENEDLCRRRELSPSPEVDLDFTSHELSPPSPVPSATSGTAAPSTSLSGSKSALSSPPLEGDEREFSQSAIYICRRSASRETSNPPSSVAGEKRSRGEYEADSHGEPGGDGILLGYPHAAVSSAVGGGVVTGAEEVLDNSSDLAAHVKRENGEDDVVEEEEEEEEEGVDIRESRVEQPRDEEVAAEVERAREESEKPAGLGLGNWSGELERHLGSPESVELDELDDLFDF</sequence>
<feature type="compositionally biased region" description="Acidic residues" evidence="1">
    <location>
        <begin position="349"/>
        <end position="364"/>
    </location>
</feature>
<dbReference type="InterPro" id="IPR057511">
    <property type="entry name" value="WH_GDS1"/>
</dbReference>
<feature type="compositionally biased region" description="Basic and acidic residues" evidence="1">
    <location>
        <begin position="288"/>
        <end position="304"/>
    </location>
</feature>
<proteinExistence type="predicted"/>
<evidence type="ECO:0000313" key="4">
    <source>
        <dbReference type="Proteomes" id="UP000276215"/>
    </source>
</evidence>
<feature type="compositionally biased region" description="Acidic residues" evidence="1">
    <location>
        <begin position="191"/>
        <end position="201"/>
    </location>
</feature>
<dbReference type="Proteomes" id="UP000276215">
    <property type="component" value="Unassembled WGS sequence"/>
</dbReference>